<protein>
    <submittedName>
        <fullName evidence="1">Uncharacterized protein</fullName>
    </submittedName>
</protein>
<dbReference type="Proteomes" id="UP000006898">
    <property type="component" value="Chromosome"/>
</dbReference>
<dbReference type="HOGENOM" id="CLU_2080488_0_0_0"/>
<dbReference type="EMBL" id="FP565575">
    <property type="protein sequence ID" value="CBE68740.1"/>
    <property type="molecule type" value="Genomic_DNA"/>
</dbReference>
<dbReference type="KEGG" id="mox:DAMO_1682"/>
<sequence length="117" mass="11826">MSIQAVSPESILGGAGGAGAEVSSAAGWSGKTSWAKDVVQVNSSAAARTSRMTAFTTRRCGMAAPSYDVGKCVDTVVVSYPTSLSGHTLDVGRAVSVPTTDSDLFVGEGLELSNIPT</sequence>
<dbReference type="AlphaFoldDB" id="D5MG59"/>
<gene>
    <name evidence="1" type="ORF">DAMO_1682</name>
</gene>
<accession>D5MG59</accession>
<reference evidence="1 2" key="1">
    <citation type="journal article" date="2010" name="Nature">
        <title>Nitrite-driven anaerobic methane oxidation by oxygenic bacteria.</title>
        <authorList>
            <person name="Ettwig K.F."/>
            <person name="Butler M.K."/>
            <person name="Le Paslier D."/>
            <person name="Pelletier E."/>
            <person name="Mangenot S."/>
            <person name="Kuypers M.M.M."/>
            <person name="Schreiber F."/>
            <person name="Dutilh B.E."/>
            <person name="Zedelius J."/>
            <person name="de Beer D."/>
            <person name="Gloerich J."/>
            <person name="Wessels H.J.C.T."/>
            <person name="van Allen T."/>
            <person name="Luesken F."/>
            <person name="Wu M."/>
            <person name="van de Pas-Schoonen K.T."/>
            <person name="Op den Camp H.J.M."/>
            <person name="Janssen-Megens E.M."/>
            <person name="Francoijs K-J."/>
            <person name="Stunnenberg H."/>
            <person name="Weissenbach J."/>
            <person name="Jetten M.S.M."/>
            <person name="Strous M."/>
        </authorList>
    </citation>
    <scope>NUCLEOTIDE SEQUENCE [LARGE SCALE GENOMIC DNA]</scope>
</reference>
<name>D5MG59_METO1</name>
<evidence type="ECO:0000313" key="1">
    <source>
        <dbReference type="EMBL" id="CBE68740.1"/>
    </source>
</evidence>
<evidence type="ECO:0000313" key="2">
    <source>
        <dbReference type="Proteomes" id="UP000006898"/>
    </source>
</evidence>
<proteinExistence type="predicted"/>
<organism evidence="1 2">
    <name type="scientific">Methylomirabilis oxygeniifera</name>
    <dbReference type="NCBI Taxonomy" id="671143"/>
    <lineage>
        <taxon>Bacteria</taxon>
        <taxon>Candidatus Methylomirabilota</taxon>
        <taxon>Candidatus Methylomirabilia</taxon>
        <taxon>Candidatus Methylomirabilales</taxon>
        <taxon>Candidatus Methylomirabilaceae</taxon>
        <taxon>Candidatus Methylomirabilis</taxon>
    </lineage>
</organism>